<protein>
    <submittedName>
        <fullName evidence="1">Uncharacterized protein</fullName>
    </submittedName>
</protein>
<accession>A0A8S5MUX1</accession>
<organism evidence="1">
    <name type="scientific">Siphoviridae sp. ctGyV19</name>
    <dbReference type="NCBI Taxonomy" id="2826225"/>
    <lineage>
        <taxon>Viruses</taxon>
        <taxon>Duplodnaviria</taxon>
        <taxon>Heunggongvirae</taxon>
        <taxon>Uroviricota</taxon>
        <taxon>Caudoviricetes</taxon>
    </lineage>
</organism>
<reference evidence="1" key="1">
    <citation type="journal article" date="2021" name="Proc. Natl. Acad. Sci. U.S.A.">
        <title>A Catalog of Tens of Thousands of Viruses from Human Metagenomes Reveals Hidden Associations with Chronic Diseases.</title>
        <authorList>
            <person name="Tisza M.J."/>
            <person name="Buck C.B."/>
        </authorList>
    </citation>
    <scope>NUCLEOTIDE SEQUENCE</scope>
    <source>
        <strain evidence="1">CtGyV19</strain>
    </source>
</reference>
<evidence type="ECO:0000313" key="1">
    <source>
        <dbReference type="EMBL" id="DAD86145.1"/>
    </source>
</evidence>
<name>A0A8S5MUX1_9CAUD</name>
<proteinExistence type="predicted"/>
<sequence length="34" mass="4110">MYLQYRIYGKKCKCLCQWSVKRQEGRRQNASNAV</sequence>
<dbReference type="EMBL" id="BK014994">
    <property type="protein sequence ID" value="DAD86145.1"/>
    <property type="molecule type" value="Genomic_DNA"/>
</dbReference>